<feature type="transmembrane region" description="Helical" evidence="7">
    <location>
        <begin position="23"/>
        <end position="47"/>
    </location>
</feature>
<dbReference type="FunFam" id="3.90.550.10:FF:000051">
    <property type="entry name" value="Alpha-1,2-mannosyltransferase (Ktr4)"/>
    <property type="match status" value="1"/>
</dbReference>
<evidence type="ECO:0000256" key="6">
    <source>
        <dbReference type="PIRSR" id="PIRSR018153-1"/>
    </source>
</evidence>
<dbReference type="GO" id="GO:0000026">
    <property type="term" value="F:alpha-1,2-mannosyltransferase activity"/>
    <property type="evidence" value="ECO:0007669"/>
    <property type="project" value="TreeGrafter"/>
</dbReference>
<evidence type="ECO:0000313" key="9">
    <source>
        <dbReference type="Proteomes" id="UP000006310"/>
    </source>
</evidence>
<evidence type="ECO:0000256" key="3">
    <source>
        <dbReference type="ARBA" id="ARBA00022676"/>
    </source>
</evidence>
<dbReference type="PANTHER" id="PTHR31121:SF10">
    <property type="entry name" value="MANNOSYLTRANSFERASE KTR2-RELATED"/>
    <property type="match status" value="1"/>
</dbReference>
<dbReference type="SUPFAM" id="SSF53448">
    <property type="entry name" value="Nucleotide-diphospho-sugar transferases"/>
    <property type="match status" value="1"/>
</dbReference>
<keyword evidence="7" id="KW-0812">Transmembrane</keyword>
<dbReference type="STRING" id="1071383.J7RI69"/>
<reference evidence="9" key="2">
    <citation type="submission" date="2012-08" db="EMBL/GenBank/DDBJ databases">
        <title>Genome sequence of Kazachstania naganishii.</title>
        <authorList>
            <person name="Gordon J.L."/>
            <person name="Armisen D."/>
            <person name="Proux-Wera E."/>
            <person name="OhEigeartaigh S.S."/>
            <person name="Byrne K.P."/>
            <person name="Wolfe K.H."/>
        </authorList>
    </citation>
    <scope>NUCLEOTIDE SEQUENCE [LARGE SCALE GENOMIC DNA]</scope>
    <source>
        <strain evidence="9">ATCC MYA-139 / BCRC 22969 / CBS 8797 / CCRC 22969 / KCTC 17520 / NBRC 10181 / NCYC 3082</strain>
    </source>
</reference>
<dbReference type="GO" id="GO:0006487">
    <property type="term" value="P:protein N-linked glycosylation"/>
    <property type="evidence" value="ECO:0007669"/>
    <property type="project" value="TreeGrafter"/>
</dbReference>
<accession>J7RI69</accession>
<dbReference type="Proteomes" id="UP000006310">
    <property type="component" value="Chromosome 3"/>
</dbReference>
<evidence type="ECO:0000256" key="2">
    <source>
        <dbReference type="ARBA" id="ARBA00007677"/>
    </source>
</evidence>
<keyword evidence="7" id="KW-0472">Membrane</keyword>
<dbReference type="GeneID" id="34524913"/>
<dbReference type="GO" id="GO:0005794">
    <property type="term" value="C:Golgi apparatus"/>
    <property type="evidence" value="ECO:0007669"/>
    <property type="project" value="TreeGrafter"/>
</dbReference>
<dbReference type="PANTHER" id="PTHR31121">
    <property type="entry name" value="ALPHA-1,2 MANNOSYLTRANSFERASE KTR1"/>
    <property type="match status" value="1"/>
</dbReference>
<keyword evidence="4" id="KW-0808">Transferase</keyword>
<evidence type="ECO:0008006" key="10">
    <source>
        <dbReference type="Google" id="ProtNLM"/>
    </source>
</evidence>
<dbReference type="OMA" id="CPSAYYM"/>
<dbReference type="PIRSF" id="PIRSF018153">
    <property type="entry name" value="Glyco_trans_15"/>
    <property type="match status" value="1"/>
</dbReference>
<gene>
    <name evidence="8" type="primary">KNAG0C01200</name>
    <name evidence="8" type="ordered locus">KNAG_0C01200</name>
</gene>
<keyword evidence="3" id="KW-0328">Glycosyltransferase</keyword>
<name>J7RI69_HUIN7</name>
<dbReference type="GO" id="GO:0016020">
    <property type="term" value="C:membrane"/>
    <property type="evidence" value="ECO:0007669"/>
    <property type="project" value="UniProtKB-SubCell"/>
</dbReference>
<dbReference type="InterPro" id="IPR029044">
    <property type="entry name" value="Nucleotide-diphossugar_trans"/>
</dbReference>
<dbReference type="eggNOG" id="KOG4472">
    <property type="taxonomic scope" value="Eukaryota"/>
</dbReference>
<evidence type="ECO:0000256" key="5">
    <source>
        <dbReference type="ARBA" id="ARBA00022968"/>
    </source>
</evidence>
<evidence type="ECO:0000256" key="1">
    <source>
        <dbReference type="ARBA" id="ARBA00004606"/>
    </source>
</evidence>
<dbReference type="InterPro" id="IPR002685">
    <property type="entry name" value="Glyco_trans_15"/>
</dbReference>
<evidence type="ECO:0000256" key="7">
    <source>
        <dbReference type="SAM" id="Phobius"/>
    </source>
</evidence>
<keyword evidence="9" id="KW-1185">Reference proteome</keyword>
<sequence>MTVNGSEVGTKRAGKLSLISGRVLFYSALFVVFFVLQYTVTTLWSSYSSAILDAQYSQLSKQVLIKYDSLTKRYMVDGSKLSSYTFKDNVLQEDINTSDYYIRENATLLMLVRNWELAGALHSMRSLEDRFNRNYHYDWVFMNDVPFTDEFIEATSAMASGNAYHVLIPSSDWDTPEWIDKDLYEKRLEVMNQTNVLYGGSKSYRNMCRFNSGFFFRQEILSNYDYYFRVEPEVEYFCDFPYDPFKVMREGGKNNGFVITLREYEETIPSLWEFVEEYIDIDDGRDIHMDSNSHKFITDDDIVGNNKAIYVSNNAYNMCHFWTNFEIGDLNFFRSDEYIRFFEFLDSKGGFYYERWGDAPIHSIAASLLLDKDEVVHFDELGYKHDPYYTCPSAYYMFLKQRCQCNASSETNLDLHTLSCLRRWWKHGSGKNFMRFTTS</sequence>
<comment type="subcellular location">
    <subcellularLocation>
        <location evidence="1">Membrane</location>
        <topology evidence="1">Single-pass type II membrane protein</topology>
    </subcellularLocation>
</comment>
<dbReference type="HOGENOM" id="CLU_024327_4_2_1"/>
<proteinExistence type="inferred from homology"/>
<dbReference type="EMBL" id="HE978316">
    <property type="protein sequence ID" value="CCK69233.1"/>
    <property type="molecule type" value="Genomic_DNA"/>
</dbReference>
<dbReference type="Pfam" id="PF01793">
    <property type="entry name" value="Glyco_transf_15"/>
    <property type="match status" value="1"/>
</dbReference>
<dbReference type="AlphaFoldDB" id="J7RI69"/>
<dbReference type="Gene3D" id="3.90.550.10">
    <property type="entry name" value="Spore Coat Polysaccharide Biosynthesis Protein SpsA, Chain A"/>
    <property type="match status" value="1"/>
</dbReference>
<comment type="similarity">
    <text evidence="2">Belongs to the glycosyltransferase 15 family.</text>
</comment>
<keyword evidence="7" id="KW-1133">Transmembrane helix</keyword>
<keyword evidence="5" id="KW-0735">Signal-anchor</keyword>
<organism evidence="8 9">
    <name type="scientific">Huiozyma naganishii (strain ATCC MYA-139 / BCRC 22969 / CBS 8797 / KCTC 17520 / NBRC 10181 / NCYC 3082 / Yp74L-3)</name>
    <name type="common">Yeast</name>
    <name type="synonym">Kazachstania naganishii</name>
    <dbReference type="NCBI Taxonomy" id="1071383"/>
    <lineage>
        <taxon>Eukaryota</taxon>
        <taxon>Fungi</taxon>
        <taxon>Dikarya</taxon>
        <taxon>Ascomycota</taxon>
        <taxon>Saccharomycotina</taxon>
        <taxon>Saccharomycetes</taxon>
        <taxon>Saccharomycetales</taxon>
        <taxon>Saccharomycetaceae</taxon>
        <taxon>Huiozyma</taxon>
    </lineage>
</organism>
<evidence type="ECO:0000313" key="8">
    <source>
        <dbReference type="EMBL" id="CCK69233.1"/>
    </source>
</evidence>
<feature type="active site" description="Nucleophile" evidence="6">
    <location>
        <position position="326"/>
    </location>
</feature>
<dbReference type="RefSeq" id="XP_022463479.1">
    <property type="nucleotide sequence ID" value="XM_022606822.1"/>
</dbReference>
<dbReference type="GO" id="GO:0000032">
    <property type="term" value="P:cell wall mannoprotein biosynthetic process"/>
    <property type="evidence" value="ECO:0007669"/>
    <property type="project" value="TreeGrafter"/>
</dbReference>
<protein>
    <recommendedName>
        <fullName evidence="10">Glycosyltransferase family 15 protein</fullName>
    </recommendedName>
</protein>
<dbReference type="KEGG" id="kng:KNAG_0C01200"/>
<reference evidence="8 9" key="1">
    <citation type="journal article" date="2011" name="Proc. Natl. Acad. Sci. U.S.A.">
        <title>Evolutionary erosion of yeast sex chromosomes by mating-type switching accidents.</title>
        <authorList>
            <person name="Gordon J.L."/>
            <person name="Armisen D."/>
            <person name="Proux-Wera E."/>
            <person name="Oheigeartaigh S.S."/>
            <person name="Byrne K.P."/>
            <person name="Wolfe K.H."/>
        </authorList>
    </citation>
    <scope>NUCLEOTIDE SEQUENCE [LARGE SCALE GENOMIC DNA]</scope>
    <source>
        <strain evidence="9">ATCC MYA-139 / BCRC 22969 / CBS 8797 / CCRC 22969 / KCTC 17520 / NBRC 10181 / NCYC 3082</strain>
    </source>
</reference>
<evidence type="ECO:0000256" key="4">
    <source>
        <dbReference type="ARBA" id="ARBA00022679"/>
    </source>
</evidence>
<dbReference type="GO" id="GO:0006493">
    <property type="term" value="P:protein O-linked glycosylation"/>
    <property type="evidence" value="ECO:0007669"/>
    <property type="project" value="TreeGrafter"/>
</dbReference>
<dbReference type="OrthoDB" id="439943at2759"/>